<feature type="compositionally biased region" description="Basic and acidic residues" evidence="6">
    <location>
        <begin position="218"/>
        <end position="228"/>
    </location>
</feature>
<sequence>MSDAQHSPRRRHILSSINPEAAGVEAAPEEDRPRRRRRSRSPSEADDRRQHKQHASTTNEDDGDTTRPRRSRLRLKDASRRRRHRSHSREKQAGQDRHHHHGHRRHRRHRSPTPPNPFDGPPLDAETAFRESLFDAMADDEGADYWAAVYGQPVHVYSNERANPQGELERMTDDEYAAHVRQRMWEKTHAGMLEERARRGEERQRRRDDERRRRRHQRDVDESLRRGDERRRRRRWADSWSAYQAAWAAWDGTPGSLAWPLGRGRPGDDGISPDEVRIFMVRGLRLDEGENMAAPSAAAAAAAPAPAAAVARLKDERVRWHPDKIQQKARGEVDDATMKNVTAVFQVIDRLWGELRPKD</sequence>
<dbReference type="Proteomes" id="UP000749293">
    <property type="component" value="Unassembled WGS sequence"/>
</dbReference>
<protein>
    <submittedName>
        <fullName evidence="7">Uncharacterized protein</fullName>
    </submittedName>
</protein>
<dbReference type="OrthoDB" id="412109at2759"/>
<evidence type="ECO:0000256" key="1">
    <source>
        <dbReference type="ARBA" id="ARBA00004123"/>
    </source>
</evidence>
<evidence type="ECO:0000256" key="4">
    <source>
        <dbReference type="ARBA" id="ARBA00023043"/>
    </source>
</evidence>
<comment type="caution">
    <text evidence="7">The sequence shown here is derived from an EMBL/GenBank/DDBJ whole genome shotgun (WGS) entry which is preliminary data.</text>
</comment>
<accession>A0A9P5D473</accession>
<evidence type="ECO:0000313" key="8">
    <source>
        <dbReference type="Proteomes" id="UP000749293"/>
    </source>
</evidence>
<comment type="subcellular location">
    <subcellularLocation>
        <location evidence="1">Nucleus</location>
    </subcellularLocation>
</comment>
<evidence type="ECO:0000256" key="3">
    <source>
        <dbReference type="ARBA" id="ARBA00022737"/>
    </source>
</evidence>
<feature type="compositionally biased region" description="Basic residues" evidence="6">
    <location>
        <begin position="97"/>
        <end position="111"/>
    </location>
</feature>
<keyword evidence="8" id="KW-1185">Reference proteome</keyword>
<dbReference type="PANTHER" id="PTHR15263:SF1">
    <property type="entry name" value="NF-KAPPA-B INHIBITOR-LIKE PROTEIN 1"/>
    <property type="match status" value="1"/>
</dbReference>
<evidence type="ECO:0000313" key="7">
    <source>
        <dbReference type="EMBL" id="KAF4123226.1"/>
    </source>
</evidence>
<evidence type="ECO:0000256" key="6">
    <source>
        <dbReference type="SAM" id="MobiDB-lite"/>
    </source>
</evidence>
<keyword evidence="3" id="KW-0677">Repeat</keyword>
<feature type="region of interest" description="Disordered" evidence="6">
    <location>
        <begin position="1"/>
        <end position="135"/>
    </location>
</feature>
<dbReference type="GO" id="GO:0043124">
    <property type="term" value="P:negative regulation of canonical NF-kappaB signal transduction"/>
    <property type="evidence" value="ECO:0007669"/>
    <property type="project" value="InterPro"/>
</dbReference>
<name>A0A9P5D473_9HYPO</name>
<keyword evidence="4" id="KW-0040">ANK repeat</keyword>
<dbReference type="AlphaFoldDB" id="A0A9P5D473"/>
<keyword evidence="5" id="KW-0539">Nucleus</keyword>
<evidence type="ECO:0000256" key="5">
    <source>
        <dbReference type="ARBA" id="ARBA00023242"/>
    </source>
</evidence>
<dbReference type="InterPro" id="IPR038753">
    <property type="entry name" value="NFKBIL1"/>
</dbReference>
<reference evidence="7" key="1">
    <citation type="submission" date="2020-03" db="EMBL/GenBank/DDBJ databases">
        <title>Site-based positive gene gene selection in Geosmithia morbida across the United States reveals a broad range of putative effectors and factors for local host and environmental adapation.</title>
        <authorList>
            <person name="Onufrak A."/>
            <person name="Murdoch R.W."/>
            <person name="Gazis R."/>
            <person name="Huff M."/>
            <person name="Staton M."/>
            <person name="Klingeman W."/>
            <person name="Hadziabdic D."/>
        </authorList>
    </citation>
    <scope>NUCLEOTIDE SEQUENCE</scope>
    <source>
        <strain evidence="7">1262</strain>
    </source>
</reference>
<dbReference type="EMBL" id="JAANYQ010000007">
    <property type="protein sequence ID" value="KAF4123226.1"/>
    <property type="molecule type" value="Genomic_DNA"/>
</dbReference>
<dbReference type="GeneID" id="55972999"/>
<evidence type="ECO:0000256" key="2">
    <source>
        <dbReference type="ARBA" id="ARBA00022553"/>
    </source>
</evidence>
<dbReference type="PANTHER" id="PTHR15263">
    <property type="entry name" value="I-KAPPA-B-LIKE PROTEIN IKBL"/>
    <property type="match status" value="1"/>
</dbReference>
<feature type="region of interest" description="Disordered" evidence="6">
    <location>
        <begin position="191"/>
        <end position="228"/>
    </location>
</feature>
<dbReference type="RefSeq" id="XP_035321878.1">
    <property type="nucleotide sequence ID" value="XM_035468744.1"/>
</dbReference>
<keyword evidence="2" id="KW-0597">Phosphoprotein</keyword>
<feature type="compositionally biased region" description="Basic and acidic residues" evidence="6">
    <location>
        <begin position="191"/>
        <end position="211"/>
    </location>
</feature>
<proteinExistence type="predicted"/>
<feature type="compositionally biased region" description="Basic residues" evidence="6">
    <location>
        <begin position="68"/>
        <end position="88"/>
    </location>
</feature>
<gene>
    <name evidence="7" type="ORF">GMORB2_6776</name>
</gene>
<dbReference type="GO" id="GO:0005634">
    <property type="term" value="C:nucleus"/>
    <property type="evidence" value="ECO:0007669"/>
    <property type="project" value="UniProtKB-SubCell"/>
</dbReference>
<organism evidence="7 8">
    <name type="scientific">Geosmithia morbida</name>
    <dbReference type="NCBI Taxonomy" id="1094350"/>
    <lineage>
        <taxon>Eukaryota</taxon>
        <taxon>Fungi</taxon>
        <taxon>Dikarya</taxon>
        <taxon>Ascomycota</taxon>
        <taxon>Pezizomycotina</taxon>
        <taxon>Sordariomycetes</taxon>
        <taxon>Hypocreomycetidae</taxon>
        <taxon>Hypocreales</taxon>
        <taxon>Bionectriaceae</taxon>
        <taxon>Geosmithia</taxon>
    </lineage>
</organism>